<dbReference type="OrthoDB" id="9807934at2"/>
<dbReference type="PROSITE" id="PS00329">
    <property type="entry name" value="HSP70_2"/>
    <property type="match status" value="1"/>
</dbReference>
<organism evidence="4 5">
    <name type="scientific">Moritella viscosa</name>
    <dbReference type="NCBI Taxonomy" id="80854"/>
    <lineage>
        <taxon>Bacteria</taxon>
        <taxon>Pseudomonadati</taxon>
        <taxon>Pseudomonadota</taxon>
        <taxon>Gammaproteobacteria</taxon>
        <taxon>Alteromonadales</taxon>
        <taxon>Moritellaceae</taxon>
        <taxon>Moritella</taxon>
    </lineage>
</organism>
<dbReference type="Pfam" id="PF00012">
    <property type="entry name" value="HSP70"/>
    <property type="match status" value="1"/>
</dbReference>
<dbReference type="NCBIfam" id="NF008673">
    <property type="entry name" value="PRK11678.1"/>
    <property type="match status" value="1"/>
</dbReference>
<keyword evidence="4" id="KW-0346">Stress response</keyword>
<name>A0A1K9YZ37_9GAMM</name>
<evidence type="ECO:0000256" key="1">
    <source>
        <dbReference type="ARBA" id="ARBA00007381"/>
    </source>
</evidence>
<dbReference type="InterPro" id="IPR018181">
    <property type="entry name" value="Heat_shock_70_CS"/>
</dbReference>
<evidence type="ECO:0000313" key="4">
    <source>
        <dbReference type="EMBL" id="SGY88573.1"/>
    </source>
</evidence>
<dbReference type="PANTHER" id="PTHR19375">
    <property type="entry name" value="HEAT SHOCK PROTEIN 70KDA"/>
    <property type="match status" value="1"/>
</dbReference>
<gene>
    <name evidence="4" type="ORF">NVI5450_0884</name>
</gene>
<dbReference type="GO" id="GO:0140662">
    <property type="term" value="F:ATP-dependent protein folding chaperone"/>
    <property type="evidence" value="ECO:0007669"/>
    <property type="project" value="InterPro"/>
</dbReference>
<dbReference type="InterPro" id="IPR013126">
    <property type="entry name" value="Hsp_70_fam"/>
</dbReference>
<keyword evidence="3" id="KW-0067">ATP-binding</keyword>
<dbReference type="Proteomes" id="UP000183794">
    <property type="component" value="Unassembled WGS sequence"/>
</dbReference>
<dbReference type="Gene3D" id="3.90.640.10">
    <property type="entry name" value="Actin, Chain A, domain 4"/>
    <property type="match status" value="1"/>
</dbReference>
<reference evidence="4 5" key="1">
    <citation type="submission" date="2016-11" db="EMBL/GenBank/DDBJ databases">
        <authorList>
            <person name="Jaros S."/>
            <person name="Januszkiewicz K."/>
            <person name="Wedrychowicz H."/>
        </authorList>
    </citation>
    <scope>NUCLEOTIDE SEQUENCE [LARGE SCALE GENOMIC DNA]</scope>
    <source>
        <strain evidence="4">NVI 5450</strain>
    </source>
</reference>
<keyword evidence="2" id="KW-0547">Nucleotide-binding</keyword>
<dbReference type="InterPro" id="IPR043129">
    <property type="entry name" value="ATPase_NBD"/>
</dbReference>
<dbReference type="SUPFAM" id="SSF53067">
    <property type="entry name" value="Actin-like ATPase domain"/>
    <property type="match status" value="2"/>
</dbReference>
<dbReference type="GO" id="GO:0005524">
    <property type="term" value="F:ATP binding"/>
    <property type="evidence" value="ECO:0007669"/>
    <property type="project" value="UniProtKB-KW"/>
</dbReference>
<protein>
    <submittedName>
        <fullName evidence="4">Putative heat shock protein 70 family protein</fullName>
    </submittedName>
</protein>
<evidence type="ECO:0000256" key="2">
    <source>
        <dbReference type="ARBA" id="ARBA00022741"/>
    </source>
</evidence>
<dbReference type="Gene3D" id="3.30.420.40">
    <property type="match status" value="2"/>
</dbReference>
<proteinExistence type="inferred from homology"/>
<evidence type="ECO:0000256" key="3">
    <source>
        <dbReference type="ARBA" id="ARBA00022840"/>
    </source>
</evidence>
<accession>A0A1K9YZ37</accession>
<comment type="similarity">
    <text evidence="1">Belongs to the heat shock protein 70 family.</text>
</comment>
<dbReference type="EMBL" id="FPLD01000033">
    <property type="protein sequence ID" value="SGY88573.1"/>
    <property type="molecule type" value="Genomic_DNA"/>
</dbReference>
<dbReference type="RefSeq" id="WP_075496955.1">
    <property type="nucleotide sequence ID" value="NZ_CAWRBC010000103.1"/>
</dbReference>
<evidence type="ECO:0000313" key="5">
    <source>
        <dbReference type="Proteomes" id="UP000183794"/>
    </source>
</evidence>
<sequence length="450" mass="49801">MFVGFDYGTSNCAVGYVNNANPELVSLGQNSSYLASTLYASHRNMIPNWVARHLPDSVAKPNYLQLRRGPIQAGRNLINDGYEDQLFFGQEALDTYLEDPEEGYYIKSPKSFLGATSLSPLQLALMEDVVTAMICNIKHKAETQLDKQINQVVMGKPVNFQGLRGEESNQQALSLLTTAAQRAGFRDIEFLYEPLAAGFDYEQSLTTEKTVLVVDIGGGTTDCSLLKMGPDNCGLSDRFKHVLGYSGERIGGNDFDIHFAQKSLMPLFGLGSHLISGLPMPVKPFWDAVAINDIGSQTDFYSQRSLIGLKELYKNAEQKQLITRLLKVQQQKQTYQVVNLAEQMKKQLSEASSTIADLGFVENGLTLALERQALELANTPQLTKIKALMDETITQAQTTPDVIFVTGGTAKSPIIFQYIQQHYPNCEIIIGDHFGSVTKGLTRWAEKVFA</sequence>
<dbReference type="AlphaFoldDB" id="A0A1K9YZ37"/>